<feature type="chain" id="PRO_5025363547" evidence="2">
    <location>
        <begin position="18"/>
        <end position="79"/>
    </location>
</feature>
<dbReference type="EMBL" id="GIFC01002075">
    <property type="protein sequence ID" value="MXU84158.1"/>
    <property type="molecule type" value="Transcribed_RNA"/>
</dbReference>
<evidence type="ECO:0000256" key="2">
    <source>
        <dbReference type="SAM" id="SignalP"/>
    </source>
</evidence>
<name>A0A6B0TXX0_IXORI</name>
<feature type="signal peptide" evidence="2">
    <location>
        <begin position="1"/>
        <end position="17"/>
    </location>
</feature>
<organism evidence="3">
    <name type="scientific">Ixodes ricinus</name>
    <name type="common">Common tick</name>
    <name type="synonym">Acarus ricinus</name>
    <dbReference type="NCBI Taxonomy" id="34613"/>
    <lineage>
        <taxon>Eukaryota</taxon>
        <taxon>Metazoa</taxon>
        <taxon>Ecdysozoa</taxon>
        <taxon>Arthropoda</taxon>
        <taxon>Chelicerata</taxon>
        <taxon>Arachnida</taxon>
        <taxon>Acari</taxon>
        <taxon>Parasitiformes</taxon>
        <taxon>Ixodida</taxon>
        <taxon>Ixodoidea</taxon>
        <taxon>Ixodidae</taxon>
        <taxon>Ixodinae</taxon>
        <taxon>Ixodes</taxon>
    </lineage>
</organism>
<feature type="compositionally biased region" description="Polar residues" evidence="1">
    <location>
        <begin position="65"/>
        <end position="79"/>
    </location>
</feature>
<keyword evidence="2" id="KW-0732">Signal</keyword>
<feature type="region of interest" description="Disordered" evidence="1">
    <location>
        <begin position="52"/>
        <end position="79"/>
    </location>
</feature>
<proteinExistence type="predicted"/>
<evidence type="ECO:0000313" key="3">
    <source>
        <dbReference type="EMBL" id="MXU84158.1"/>
    </source>
</evidence>
<evidence type="ECO:0000256" key="1">
    <source>
        <dbReference type="SAM" id="MobiDB-lite"/>
    </source>
</evidence>
<reference evidence="3" key="1">
    <citation type="submission" date="2019-12" db="EMBL/GenBank/DDBJ databases">
        <title>An insight into the sialome of adult female Ixodes ricinus ticks feeding for 6 days.</title>
        <authorList>
            <person name="Perner J."/>
            <person name="Ribeiro J.M.C."/>
        </authorList>
    </citation>
    <scope>NUCLEOTIDE SEQUENCE</scope>
    <source>
        <strain evidence="3">Semi-engorged</strain>
        <tissue evidence="3">Salivary glands</tissue>
    </source>
</reference>
<dbReference type="AlphaFoldDB" id="A0A6B0TXX0"/>
<feature type="compositionally biased region" description="Basic residues" evidence="1">
    <location>
        <begin position="53"/>
        <end position="64"/>
    </location>
</feature>
<sequence length="79" mass="9487">MLLWPLWLFLVAPWTRSRRCRSVKVLTPLRRVFDDSFFVEVRRISATRDSNKRSRTSYAHRSRNNFHVSPSTARHLSEK</sequence>
<accession>A0A6B0TXX0</accession>
<protein>
    <submittedName>
        <fullName evidence="3">Putative secreted protein</fullName>
    </submittedName>
</protein>